<keyword evidence="2" id="KW-0146">Chitin degradation</keyword>
<dbReference type="GO" id="GO:0006032">
    <property type="term" value="P:chitin catabolic process"/>
    <property type="evidence" value="ECO:0007669"/>
    <property type="project" value="UniProtKB-KW"/>
</dbReference>
<evidence type="ECO:0000256" key="3">
    <source>
        <dbReference type="ARBA" id="ARBA00023285"/>
    </source>
</evidence>
<evidence type="ECO:0000256" key="5">
    <source>
        <dbReference type="ARBA" id="ARBA00048494"/>
    </source>
</evidence>
<accession>A0AA43QNU8</accession>
<dbReference type="Proteomes" id="UP001161017">
    <property type="component" value="Unassembled WGS sequence"/>
</dbReference>
<sequence length="263" mass="30285">MLRTHRRILRWPALLRRRARRNRMATLLLAFTVSLIFIFPFYCIYKPPNLLIRYFQHRWPDVLFHVSTSAKVVALTIDDAPSAHTREIMDVLRENGVTATFFIIGSQAAGTEQREILRDLVREGHELGNHAMRDEPARALSDEVLATQIRDVEAVIREAYAAAESPAPPKYFRPGSGFFSERMLKNVKGLGYRLVLGSIYPHDPQISFWRINARHVLSMLRPGGVVICHDRRSWTAPMLRRVLPEMSRRGYQVTTITGLLREV</sequence>
<evidence type="ECO:0000313" key="8">
    <source>
        <dbReference type="Proteomes" id="UP001161017"/>
    </source>
</evidence>
<dbReference type="CDD" id="cd10958">
    <property type="entry name" value="CE4_NodB_like_2"/>
    <property type="match status" value="1"/>
</dbReference>
<dbReference type="GO" id="GO:0005975">
    <property type="term" value="P:carbohydrate metabolic process"/>
    <property type="evidence" value="ECO:0007669"/>
    <property type="project" value="InterPro"/>
</dbReference>
<evidence type="ECO:0000313" key="7">
    <source>
        <dbReference type="EMBL" id="MDI1487685.1"/>
    </source>
</evidence>
<keyword evidence="3" id="KW-0170">Cobalt</keyword>
<proteinExistence type="predicted"/>
<dbReference type="InterPro" id="IPR050248">
    <property type="entry name" value="Polysacc_deacetylase_ArnD"/>
</dbReference>
<evidence type="ECO:0000256" key="4">
    <source>
        <dbReference type="ARBA" id="ARBA00024056"/>
    </source>
</evidence>
<dbReference type="GO" id="GO:0004099">
    <property type="term" value="F:chitin deacetylase activity"/>
    <property type="evidence" value="ECO:0007669"/>
    <property type="project" value="UniProtKB-EC"/>
</dbReference>
<gene>
    <name evidence="7" type="ORF">OHK93_006956</name>
</gene>
<reference evidence="7" key="1">
    <citation type="journal article" date="2023" name="Genome Biol. Evol.">
        <title>First Whole Genome Sequence and Flow Cytometry Genome Size Data for the Lichen-Forming Fungus Ramalina farinacea (Ascomycota).</title>
        <authorList>
            <person name="Llewellyn T."/>
            <person name="Mian S."/>
            <person name="Hill R."/>
            <person name="Leitch I.J."/>
            <person name="Gaya E."/>
        </authorList>
    </citation>
    <scope>NUCLEOTIDE SEQUENCE</scope>
    <source>
        <strain evidence="7">LIQ254RAFAR</strain>
    </source>
</reference>
<protein>
    <recommendedName>
        <fullName evidence="4">chitin deacetylase</fullName>
        <ecNumber evidence="4">3.5.1.41</ecNumber>
    </recommendedName>
</protein>
<dbReference type="PROSITE" id="PS51677">
    <property type="entry name" value="NODB"/>
    <property type="match status" value="1"/>
</dbReference>
<dbReference type="AlphaFoldDB" id="A0AA43QNU8"/>
<name>A0AA43QNU8_9LECA</name>
<evidence type="ECO:0000256" key="2">
    <source>
        <dbReference type="ARBA" id="ARBA00023024"/>
    </source>
</evidence>
<dbReference type="GO" id="GO:0009272">
    <property type="term" value="P:fungal-type cell wall biogenesis"/>
    <property type="evidence" value="ECO:0007669"/>
    <property type="project" value="UniProtKB-ARBA"/>
</dbReference>
<dbReference type="PANTHER" id="PTHR10587">
    <property type="entry name" value="GLYCOSYL TRANSFERASE-RELATED"/>
    <property type="match status" value="1"/>
</dbReference>
<dbReference type="EC" id="3.5.1.41" evidence="4"/>
<dbReference type="Pfam" id="PF01522">
    <property type="entry name" value="Polysacc_deac_1"/>
    <property type="match status" value="1"/>
</dbReference>
<keyword evidence="2" id="KW-0624">Polysaccharide degradation</keyword>
<dbReference type="PANTHER" id="PTHR10587:SF137">
    <property type="entry name" value="4-DEOXY-4-FORMAMIDO-L-ARABINOSE-PHOSPHOUNDECAPRENOL DEFORMYLASE ARND-RELATED"/>
    <property type="match status" value="1"/>
</dbReference>
<keyword evidence="8" id="KW-1185">Reference proteome</keyword>
<comment type="caution">
    <text evidence="7">The sequence shown here is derived from an EMBL/GenBank/DDBJ whole genome shotgun (WGS) entry which is preliminary data.</text>
</comment>
<organism evidence="7 8">
    <name type="scientific">Ramalina farinacea</name>
    <dbReference type="NCBI Taxonomy" id="258253"/>
    <lineage>
        <taxon>Eukaryota</taxon>
        <taxon>Fungi</taxon>
        <taxon>Dikarya</taxon>
        <taxon>Ascomycota</taxon>
        <taxon>Pezizomycotina</taxon>
        <taxon>Lecanoromycetes</taxon>
        <taxon>OSLEUM clade</taxon>
        <taxon>Lecanoromycetidae</taxon>
        <taxon>Lecanorales</taxon>
        <taxon>Lecanorineae</taxon>
        <taxon>Ramalinaceae</taxon>
        <taxon>Ramalina</taxon>
    </lineage>
</organism>
<dbReference type="InterPro" id="IPR011330">
    <property type="entry name" value="Glyco_hydro/deAcase_b/a-brl"/>
</dbReference>
<dbReference type="EMBL" id="JAPUFD010000006">
    <property type="protein sequence ID" value="MDI1487685.1"/>
    <property type="molecule type" value="Genomic_DNA"/>
</dbReference>
<evidence type="ECO:0000256" key="1">
    <source>
        <dbReference type="ARBA" id="ARBA00001941"/>
    </source>
</evidence>
<evidence type="ECO:0000259" key="6">
    <source>
        <dbReference type="PROSITE" id="PS51677"/>
    </source>
</evidence>
<dbReference type="Gene3D" id="3.20.20.370">
    <property type="entry name" value="Glycoside hydrolase/deacetylase"/>
    <property type="match status" value="1"/>
</dbReference>
<comment type="catalytic activity">
    <reaction evidence="5">
        <text>[(1-&gt;4)-N-acetyl-beta-D-glucosaminyl](n) + n H2O = chitosan + n acetate</text>
        <dbReference type="Rhea" id="RHEA:10464"/>
        <dbReference type="Rhea" id="RHEA-COMP:9593"/>
        <dbReference type="Rhea" id="RHEA-COMP:9597"/>
        <dbReference type="ChEBI" id="CHEBI:15377"/>
        <dbReference type="ChEBI" id="CHEBI:17029"/>
        <dbReference type="ChEBI" id="CHEBI:30089"/>
        <dbReference type="ChEBI" id="CHEBI:57704"/>
        <dbReference type="EC" id="3.5.1.41"/>
    </reaction>
    <physiologicalReaction direction="left-to-right" evidence="5">
        <dbReference type="Rhea" id="RHEA:10465"/>
    </physiologicalReaction>
</comment>
<dbReference type="SUPFAM" id="SSF88713">
    <property type="entry name" value="Glycoside hydrolase/deacetylase"/>
    <property type="match status" value="1"/>
</dbReference>
<dbReference type="InterPro" id="IPR002509">
    <property type="entry name" value="NODB_dom"/>
</dbReference>
<feature type="domain" description="NodB homology" evidence="6">
    <location>
        <begin position="71"/>
        <end position="263"/>
    </location>
</feature>
<comment type="cofactor">
    <cofactor evidence="1">
        <name>Co(2+)</name>
        <dbReference type="ChEBI" id="CHEBI:48828"/>
    </cofactor>
</comment>
<keyword evidence="2" id="KW-0119">Carbohydrate metabolism</keyword>